<protein>
    <submittedName>
        <fullName evidence="2">Uncharacterized protein</fullName>
    </submittedName>
</protein>
<dbReference type="Proteomes" id="UP000276417">
    <property type="component" value="Chromosome 1"/>
</dbReference>
<evidence type="ECO:0000313" key="2">
    <source>
        <dbReference type="EMBL" id="AZI42204.1"/>
    </source>
</evidence>
<organism evidence="2 3">
    <name type="scientific">Deinococcus psychrotolerans</name>
    <dbReference type="NCBI Taxonomy" id="2489213"/>
    <lineage>
        <taxon>Bacteria</taxon>
        <taxon>Thermotogati</taxon>
        <taxon>Deinococcota</taxon>
        <taxon>Deinococci</taxon>
        <taxon>Deinococcales</taxon>
        <taxon>Deinococcaceae</taxon>
        <taxon>Deinococcus</taxon>
    </lineage>
</organism>
<keyword evidence="1" id="KW-0472">Membrane</keyword>
<keyword evidence="1" id="KW-0812">Transmembrane</keyword>
<evidence type="ECO:0000313" key="3">
    <source>
        <dbReference type="Proteomes" id="UP000276417"/>
    </source>
</evidence>
<proteinExistence type="predicted"/>
<gene>
    <name evidence="2" type="ORF">EHF33_05120</name>
</gene>
<dbReference type="AlphaFoldDB" id="A0A3G8YI79"/>
<keyword evidence="3" id="KW-1185">Reference proteome</keyword>
<dbReference type="OrthoDB" id="65436at2"/>
<dbReference type="EMBL" id="CP034183">
    <property type="protein sequence ID" value="AZI42204.1"/>
    <property type="molecule type" value="Genomic_DNA"/>
</dbReference>
<reference evidence="2 3" key="1">
    <citation type="submission" date="2018-11" db="EMBL/GenBank/DDBJ databases">
        <title>Deinococcus shelandsis sp. nov., isolated from South Shetland Islands soil of Antarctica.</title>
        <authorList>
            <person name="Tian J."/>
        </authorList>
    </citation>
    <scope>NUCLEOTIDE SEQUENCE [LARGE SCALE GENOMIC DNA]</scope>
    <source>
        <strain evidence="2 3">S14-83T</strain>
    </source>
</reference>
<dbReference type="KEGG" id="dph:EHF33_05120"/>
<sequence>MWARRGCGCGCGGSLVLLIVLLTAGYFLVYRPVAVFVDGLRAPPGQSAGVPAASGNIRAVPSKADIEKFVRIRRAERQALGSNFASVQTIFQQVQNGQTPSFWQVTGVLRGVGSSVGAVRAAQTAGLASEKLSRERYNVLRDDVNRALGLPDIDFGKIATELKNGKLPDLNTAVKLEADPKTAALIQPFKSELTATAALGLLGF</sequence>
<accession>A0A3G8YI79</accession>
<keyword evidence="1" id="KW-1133">Transmembrane helix</keyword>
<evidence type="ECO:0000256" key="1">
    <source>
        <dbReference type="SAM" id="Phobius"/>
    </source>
</evidence>
<feature type="transmembrane region" description="Helical" evidence="1">
    <location>
        <begin position="7"/>
        <end position="29"/>
    </location>
</feature>
<name>A0A3G8YI79_9DEIO</name>